<protein>
    <submittedName>
        <fullName evidence="1">Histidine kinase</fullName>
    </submittedName>
</protein>
<evidence type="ECO:0000313" key="1">
    <source>
        <dbReference type="EMBL" id="KMQ95053.1"/>
    </source>
</evidence>
<dbReference type="AlphaFoldDB" id="A0A0J7KXN6"/>
<accession>A0A0J7KXN6</accession>
<gene>
    <name evidence="1" type="ORF">RF55_4757</name>
</gene>
<evidence type="ECO:0000313" key="2">
    <source>
        <dbReference type="Proteomes" id="UP000036403"/>
    </source>
</evidence>
<sequence>MAPISCRLGRAAFGTVHLKGEANQNSANFLTLNDFLNFGEHLFKTAAFNGASRAGDASPQIRKGNPNTHFTGIYPKDSALFR</sequence>
<dbReference type="PaxDb" id="67767-A0A0J7KXN6"/>
<reference evidence="1 2" key="1">
    <citation type="submission" date="2015-04" db="EMBL/GenBank/DDBJ databases">
        <title>Lasius niger genome sequencing.</title>
        <authorList>
            <person name="Konorov E.A."/>
            <person name="Nikitin M.A."/>
            <person name="Kirill M.V."/>
            <person name="Chang P."/>
        </authorList>
    </citation>
    <scope>NUCLEOTIDE SEQUENCE [LARGE SCALE GENOMIC DNA]</scope>
    <source>
        <tissue evidence="1">Whole</tissue>
    </source>
</reference>
<comment type="caution">
    <text evidence="1">The sequence shown here is derived from an EMBL/GenBank/DDBJ whole genome shotgun (WGS) entry which is preliminary data.</text>
</comment>
<name>A0A0J7KXN6_LASNI</name>
<dbReference type="GO" id="GO:0016301">
    <property type="term" value="F:kinase activity"/>
    <property type="evidence" value="ECO:0007669"/>
    <property type="project" value="UniProtKB-KW"/>
</dbReference>
<keyword evidence="2" id="KW-1185">Reference proteome</keyword>
<proteinExistence type="predicted"/>
<dbReference type="EMBL" id="LBMM01002261">
    <property type="protein sequence ID" value="KMQ95053.1"/>
    <property type="molecule type" value="Genomic_DNA"/>
</dbReference>
<organism evidence="1 2">
    <name type="scientific">Lasius niger</name>
    <name type="common">Black garden ant</name>
    <dbReference type="NCBI Taxonomy" id="67767"/>
    <lineage>
        <taxon>Eukaryota</taxon>
        <taxon>Metazoa</taxon>
        <taxon>Ecdysozoa</taxon>
        <taxon>Arthropoda</taxon>
        <taxon>Hexapoda</taxon>
        <taxon>Insecta</taxon>
        <taxon>Pterygota</taxon>
        <taxon>Neoptera</taxon>
        <taxon>Endopterygota</taxon>
        <taxon>Hymenoptera</taxon>
        <taxon>Apocrita</taxon>
        <taxon>Aculeata</taxon>
        <taxon>Formicoidea</taxon>
        <taxon>Formicidae</taxon>
        <taxon>Formicinae</taxon>
        <taxon>Lasius</taxon>
        <taxon>Lasius</taxon>
    </lineage>
</organism>
<keyword evidence="1" id="KW-0808">Transferase</keyword>
<dbReference type="Proteomes" id="UP000036403">
    <property type="component" value="Unassembled WGS sequence"/>
</dbReference>
<keyword evidence="1" id="KW-0418">Kinase</keyword>